<sequence length="338" mass="38024">MRQNFARRTLQMRRRHAGRRRRYRQRQMAGLSGCGFAPDQLAQQFPRRRSLPAARPRHRSHIFTTDPPLFGVGQVCQHQLLETAQSLAATAIRPRQIIIEPPWTPFQRHVFGQVQHLAPQYNSFRSTLDPAPRTVAGHTVAGKPPPVIPGPDFQLKSVGIGQHHQQRRCRAFPQYAVPVKRQRLKPGRRRTRRGKFQYQRRLLPFAGKNQAVQIELPHDFTASGLDIHTNRDKAVPHHHAARNLRLAAKRIGRQRLQLRPDAVATPVLAAAQLNGLGFPQPVDRGPGQARQFAITPGIAQNPECRHAVAGGQSPGRTCRAAVGRYLHRLTLKISSIGL</sequence>
<accession>A0A645C883</accession>
<proteinExistence type="predicted"/>
<dbReference type="AlphaFoldDB" id="A0A645C883"/>
<evidence type="ECO:0000313" key="2">
    <source>
        <dbReference type="EMBL" id="MPM71753.1"/>
    </source>
</evidence>
<organism evidence="2">
    <name type="scientific">bioreactor metagenome</name>
    <dbReference type="NCBI Taxonomy" id="1076179"/>
    <lineage>
        <taxon>unclassified sequences</taxon>
        <taxon>metagenomes</taxon>
        <taxon>ecological metagenomes</taxon>
    </lineage>
</organism>
<feature type="compositionally biased region" description="Basic residues" evidence="1">
    <location>
        <begin position="10"/>
        <end position="24"/>
    </location>
</feature>
<feature type="region of interest" description="Disordered" evidence="1">
    <location>
        <begin position="1"/>
        <end position="24"/>
    </location>
</feature>
<dbReference type="EMBL" id="VSSQ01024313">
    <property type="protein sequence ID" value="MPM71753.1"/>
    <property type="molecule type" value="Genomic_DNA"/>
</dbReference>
<protein>
    <submittedName>
        <fullName evidence="2">Uncharacterized protein</fullName>
    </submittedName>
</protein>
<reference evidence="2" key="1">
    <citation type="submission" date="2019-08" db="EMBL/GenBank/DDBJ databases">
        <authorList>
            <person name="Kucharzyk K."/>
            <person name="Murdoch R.W."/>
            <person name="Higgins S."/>
            <person name="Loffler F."/>
        </authorList>
    </citation>
    <scope>NUCLEOTIDE SEQUENCE</scope>
</reference>
<name>A0A645C883_9ZZZZ</name>
<comment type="caution">
    <text evidence="2">The sequence shown here is derived from an EMBL/GenBank/DDBJ whole genome shotgun (WGS) entry which is preliminary data.</text>
</comment>
<evidence type="ECO:0000256" key="1">
    <source>
        <dbReference type="SAM" id="MobiDB-lite"/>
    </source>
</evidence>
<gene>
    <name evidence="2" type="ORF">SDC9_118724</name>
</gene>